<sequence>MRRILGSLVMGIGLAAATAPALRAETLADALAFGYEHSGLLEQNRALLRAADEDVAQALSALRPVLNWSADARATRGPDPAGGTATDTAASASLTASLLLYDGGASRYAIDAQKALVLATRESLRGIEQQVLQRIVEAYLEIQRAIAFVDLRQNNLRLITQELRAARDRFEVGEVTRTDVSLAEARLAAARSQLAADEGALTQARAEFRAAVGRAPGNLSPAPDARIPSSLAEAQNIARRTHPALREAQQRVTVAELNIARAEAATRPEMTLSGGITVNDDFDDNERIGIDVGAPIYAGGRIASQVRQAQARRDAARGDLLNTARTIERNVANAYSFLAVARAGIEASGREVTAAQLAFDGLREEAALGARTTLDVLDAEQDLLDARTNLVSAQIDETLATYSVLAATGQLTAQQLGLAVQVYDPAAYYNLVRNAPAAKSEQGRALDRVLEAIGR</sequence>
<protein>
    <submittedName>
        <fullName evidence="9">Outer membrane protein</fullName>
    </submittedName>
</protein>
<evidence type="ECO:0000256" key="3">
    <source>
        <dbReference type="ARBA" id="ARBA00022448"/>
    </source>
</evidence>
<comment type="similarity">
    <text evidence="2">Belongs to the outer membrane factor (OMF) (TC 1.B.17) family.</text>
</comment>
<keyword evidence="6" id="KW-0472">Membrane</keyword>
<dbReference type="SUPFAM" id="SSF56954">
    <property type="entry name" value="Outer membrane efflux proteins (OEP)"/>
    <property type="match status" value="1"/>
</dbReference>
<evidence type="ECO:0000256" key="2">
    <source>
        <dbReference type="ARBA" id="ARBA00007613"/>
    </source>
</evidence>
<dbReference type="GO" id="GO:0009279">
    <property type="term" value="C:cell outer membrane"/>
    <property type="evidence" value="ECO:0007669"/>
    <property type="project" value="UniProtKB-SubCell"/>
</dbReference>
<dbReference type="RefSeq" id="WP_090111550.1">
    <property type="nucleotide sequence ID" value="NZ_FNAT01000002.1"/>
</dbReference>
<dbReference type="EMBL" id="FNAT01000002">
    <property type="protein sequence ID" value="SDE50296.1"/>
    <property type="molecule type" value="Genomic_DNA"/>
</dbReference>
<keyword evidence="7" id="KW-0998">Cell outer membrane</keyword>
<keyword evidence="3" id="KW-0813">Transport</keyword>
<dbReference type="OrthoDB" id="9789368at2"/>
<name>A0A1G7DGW3_9RHOB</name>
<evidence type="ECO:0000256" key="7">
    <source>
        <dbReference type="ARBA" id="ARBA00023237"/>
    </source>
</evidence>
<keyword evidence="4" id="KW-1134">Transmembrane beta strand</keyword>
<dbReference type="InterPro" id="IPR010130">
    <property type="entry name" value="T1SS_OMP_TolC"/>
</dbReference>
<keyword evidence="8" id="KW-0732">Signal</keyword>
<dbReference type="PANTHER" id="PTHR30026">
    <property type="entry name" value="OUTER MEMBRANE PROTEIN TOLC"/>
    <property type="match status" value="1"/>
</dbReference>
<evidence type="ECO:0000256" key="1">
    <source>
        <dbReference type="ARBA" id="ARBA00004442"/>
    </source>
</evidence>
<evidence type="ECO:0000313" key="9">
    <source>
        <dbReference type="EMBL" id="SDE50296.1"/>
    </source>
</evidence>
<dbReference type="GO" id="GO:0015288">
    <property type="term" value="F:porin activity"/>
    <property type="evidence" value="ECO:0007669"/>
    <property type="project" value="TreeGrafter"/>
</dbReference>
<reference evidence="10" key="1">
    <citation type="submission" date="2016-10" db="EMBL/GenBank/DDBJ databases">
        <authorList>
            <person name="Varghese N."/>
            <person name="Submissions S."/>
        </authorList>
    </citation>
    <scope>NUCLEOTIDE SEQUENCE [LARGE SCALE GENOMIC DNA]</scope>
    <source>
        <strain evidence="10">DSM 21424</strain>
    </source>
</reference>
<accession>A0A1G7DGW3</accession>
<evidence type="ECO:0000256" key="4">
    <source>
        <dbReference type="ARBA" id="ARBA00022452"/>
    </source>
</evidence>
<dbReference type="NCBIfam" id="TIGR01844">
    <property type="entry name" value="type_I_sec_TolC"/>
    <property type="match status" value="1"/>
</dbReference>
<feature type="signal peptide" evidence="8">
    <location>
        <begin position="1"/>
        <end position="23"/>
    </location>
</feature>
<dbReference type="GO" id="GO:1990281">
    <property type="term" value="C:efflux pump complex"/>
    <property type="evidence" value="ECO:0007669"/>
    <property type="project" value="TreeGrafter"/>
</dbReference>
<dbReference type="Gene3D" id="1.20.1600.10">
    <property type="entry name" value="Outer membrane efflux proteins (OEP)"/>
    <property type="match status" value="1"/>
</dbReference>
<dbReference type="GO" id="GO:0015562">
    <property type="term" value="F:efflux transmembrane transporter activity"/>
    <property type="evidence" value="ECO:0007669"/>
    <property type="project" value="InterPro"/>
</dbReference>
<dbReference type="PANTHER" id="PTHR30026:SF22">
    <property type="entry name" value="OUTER MEMBRANE EFFLUX PROTEIN"/>
    <property type="match status" value="1"/>
</dbReference>
<evidence type="ECO:0000256" key="6">
    <source>
        <dbReference type="ARBA" id="ARBA00023136"/>
    </source>
</evidence>
<keyword evidence="5" id="KW-0812">Transmembrane</keyword>
<organism evidence="9 10">
    <name type="scientific">Limimaricola pyoseonensis</name>
    <dbReference type="NCBI Taxonomy" id="521013"/>
    <lineage>
        <taxon>Bacteria</taxon>
        <taxon>Pseudomonadati</taxon>
        <taxon>Pseudomonadota</taxon>
        <taxon>Alphaproteobacteria</taxon>
        <taxon>Rhodobacterales</taxon>
        <taxon>Paracoccaceae</taxon>
        <taxon>Limimaricola</taxon>
    </lineage>
</organism>
<dbReference type="InterPro" id="IPR003423">
    <property type="entry name" value="OMP_efflux"/>
</dbReference>
<gene>
    <name evidence="9" type="ORF">SAMN04488567_1919</name>
</gene>
<dbReference type="InterPro" id="IPR051906">
    <property type="entry name" value="TolC-like"/>
</dbReference>
<comment type="subcellular location">
    <subcellularLocation>
        <location evidence="1">Cell outer membrane</location>
    </subcellularLocation>
</comment>
<evidence type="ECO:0000313" key="10">
    <source>
        <dbReference type="Proteomes" id="UP000198922"/>
    </source>
</evidence>
<evidence type="ECO:0000256" key="5">
    <source>
        <dbReference type="ARBA" id="ARBA00022692"/>
    </source>
</evidence>
<dbReference type="STRING" id="521013.SAMN04488567_1919"/>
<dbReference type="Proteomes" id="UP000198922">
    <property type="component" value="Unassembled WGS sequence"/>
</dbReference>
<dbReference type="AlphaFoldDB" id="A0A1G7DGW3"/>
<dbReference type="Pfam" id="PF02321">
    <property type="entry name" value="OEP"/>
    <property type="match status" value="2"/>
</dbReference>
<feature type="chain" id="PRO_5011631978" evidence="8">
    <location>
        <begin position="24"/>
        <end position="455"/>
    </location>
</feature>
<proteinExistence type="inferred from homology"/>
<keyword evidence="10" id="KW-1185">Reference proteome</keyword>
<evidence type="ECO:0000256" key="8">
    <source>
        <dbReference type="SAM" id="SignalP"/>
    </source>
</evidence>